<dbReference type="PROSITE" id="PS50928">
    <property type="entry name" value="ABC_TM1"/>
    <property type="match status" value="1"/>
</dbReference>
<feature type="region of interest" description="Disordered" evidence="8">
    <location>
        <begin position="1"/>
        <end position="26"/>
    </location>
</feature>
<reference evidence="11" key="1">
    <citation type="submission" date="2023-07" db="EMBL/GenBank/DDBJ databases">
        <title>30 novel species of actinomycetes from the DSMZ collection.</title>
        <authorList>
            <person name="Nouioui I."/>
        </authorList>
    </citation>
    <scope>NUCLEOTIDE SEQUENCE [LARGE SCALE GENOMIC DNA]</scope>
    <source>
        <strain evidence="11">DSM 41886</strain>
    </source>
</reference>
<dbReference type="Pfam" id="PF00528">
    <property type="entry name" value="BPD_transp_1"/>
    <property type="match status" value="1"/>
</dbReference>
<feature type="transmembrane region" description="Helical" evidence="7">
    <location>
        <begin position="235"/>
        <end position="256"/>
    </location>
</feature>
<evidence type="ECO:0000256" key="4">
    <source>
        <dbReference type="ARBA" id="ARBA00022692"/>
    </source>
</evidence>
<keyword evidence="11" id="KW-1185">Reference proteome</keyword>
<evidence type="ECO:0000256" key="8">
    <source>
        <dbReference type="SAM" id="MobiDB-lite"/>
    </source>
</evidence>
<feature type="transmembrane region" description="Helical" evidence="7">
    <location>
        <begin position="37"/>
        <end position="60"/>
    </location>
</feature>
<feature type="transmembrane region" description="Helical" evidence="7">
    <location>
        <begin position="101"/>
        <end position="122"/>
    </location>
</feature>
<feature type="transmembrane region" description="Helical" evidence="7">
    <location>
        <begin position="134"/>
        <end position="154"/>
    </location>
</feature>
<keyword evidence="3" id="KW-1003">Cell membrane</keyword>
<protein>
    <submittedName>
        <fullName evidence="10">Sugar ABC transporter permease</fullName>
    </submittedName>
</protein>
<accession>A0ABU2S185</accession>
<keyword evidence="2 7" id="KW-0813">Transport</keyword>
<evidence type="ECO:0000256" key="7">
    <source>
        <dbReference type="RuleBase" id="RU363032"/>
    </source>
</evidence>
<comment type="similarity">
    <text evidence="7">Belongs to the binding-protein-dependent transport system permease family.</text>
</comment>
<feature type="transmembrane region" description="Helical" evidence="7">
    <location>
        <begin position="292"/>
        <end position="312"/>
    </location>
</feature>
<dbReference type="PANTHER" id="PTHR30193">
    <property type="entry name" value="ABC TRANSPORTER PERMEASE PROTEIN"/>
    <property type="match status" value="1"/>
</dbReference>
<evidence type="ECO:0000256" key="1">
    <source>
        <dbReference type="ARBA" id="ARBA00004651"/>
    </source>
</evidence>
<dbReference type="Gene3D" id="1.10.3720.10">
    <property type="entry name" value="MetI-like"/>
    <property type="match status" value="1"/>
</dbReference>
<evidence type="ECO:0000259" key="9">
    <source>
        <dbReference type="PROSITE" id="PS50928"/>
    </source>
</evidence>
<sequence>MNALHTPTTRAREAAPPAPRRAERPTRWQRFRRSESAAFYLFLVPWIVGLVGLTLAPMLFSLYAGFTRWDGVHSPEWIGLANFRVMFGSDPDFWPSFGRTFYYAGARVALGVLMALALAAILNTRLPGRTFFRTVFFLPAIVTGVPMFVVWSWMFDPSGGILNYLLDKVGIAGPAWLGSTTWSMPALILMSLTATGGTMIIFLAGLQGIPVELREAAIVDGAGWWHRFRAVTVPLLSPVILFNVVMGLITSLQVFAEPFVMTQGGPERSTYVFGMYLYNEAFWYSNVGYASALAWVQFLVIVALTVLVLRFARRRVHYMGS</sequence>
<dbReference type="PANTHER" id="PTHR30193:SF1">
    <property type="entry name" value="ABC TRANSPORTER PERMEASE PROTEIN YESP-RELATED"/>
    <property type="match status" value="1"/>
</dbReference>
<evidence type="ECO:0000256" key="2">
    <source>
        <dbReference type="ARBA" id="ARBA00022448"/>
    </source>
</evidence>
<dbReference type="InterPro" id="IPR035906">
    <property type="entry name" value="MetI-like_sf"/>
</dbReference>
<comment type="subcellular location">
    <subcellularLocation>
        <location evidence="1 7">Cell membrane</location>
        <topology evidence="1 7">Multi-pass membrane protein</topology>
    </subcellularLocation>
</comment>
<evidence type="ECO:0000256" key="6">
    <source>
        <dbReference type="ARBA" id="ARBA00023136"/>
    </source>
</evidence>
<comment type="caution">
    <text evidence="10">The sequence shown here is derived from an EMBL/GenBank/DDBJ whole genome shotgun (WGS) entry which is preliminary data.</text>
</comment>
<keyword evidence="6 7" id="KW-0472">Membrane</keyword>
<evidence type="ECO:0000313" key="11">
    <source>
        <dbReference type="Proteomes" id="UP001183615"/>
    </source>
</evidence>
<organism evidence="10 11">
    <name type="scientific">Streptomyces johnsoniae</name>
    <dbReference type="NCBI Taxonomy" id="3075532"/>
    <lineage>
        <taxon>Bacteria</taxon>
        <taxon>Bacillati</taxon>
        <taxon>Actinomycetota</taxon>
        <taxon>Actinomycetes</taxon>
        <taxon>Kitasatosporales</taxon>
        <taxon>Streptomycetaceae</taxon>
        <taxon>Streptomyces</taxon>
    </lineage>
</organism>
<dbReference type="SUPFAM" id="SSF161098">
    <property type="entry name" value="MetI-like"/>
    <property type="match status" value="1"/>
</dbReference>
<dbReference type="RefSeq" id="WP_311617089.1">
    <property type="nucleotide sequence ID" value="NZ_JAVREV010000004.1"/>
</dbReference>
<evidence type="ECO:0000256" key="5">
    <source>
        <dbReference type="ARBA" id="ARBA00022989"/>
    </source>
</evidence>
<name>A0ABU2S185_9ACTN</name>
<feature type="domain" description="ABC transmembrane type-1" evidence="9">
    <location>
        <begin position="97"/>
        <end position="308"/>
    </location>
</feature>
<dbReference type="InterPro" id="IPR051393">
    <property type="entry name" value="ABC_transporter_permease"/>
</dbReference>
<dbReference type="InterPro" id="IPR000515">
    <property type="entry name" value="MetI-like"/>
</dbReference>
<evidence type="ECO:0000313" key="10">
    <source>
        <dbReference type="EMBL" id="MDT0442672.1"/>
    </source>
</evidence>
<gene>
    <name evidence="10" type="ORF">RM779_08680</name>
</gene>
<feature type="transmembrane region" description="Helical" evidence="7">
    <location>
        <begin position="186"/>
        <end position="206"/>
    </location>
</feature>
<dbReference type="CDD" id="cd06261">
    <property type="entry name" value="TM_PBP2"/>
    <property type="match status" value="1"/>
</dbReference>
<dbReference type="Proteomes" id="UP001183615">
    <property type="component" value="Unassembled WGS sequence"/>
</dbReference>
<proteinExistence type="inferred from homology"/>
<keyword evidence="4 7" id="KW-0812">Transmembrane</keyword>
<evidence type="ECO:0000256" key="3">
    <source>
        <dbReference type="ARBA" id="ARBA00022475"/>
    </source>
</evidence>
<keyword evidence="5 7" id="KW-1133">Transmembrane helix</keyword>
<dbReference type="EMBL" id="JAVREV010000004">
    <property type="protein sequence ID" value="MDT0442672.1"/>
    <property type="molecule type" value="Genomic_DNA"/>
</dbReference>